<evidence type="ECO:0000313" key="1">
    <source>
        <dbReference type="EMBL" id="BAQ18310.1"/>
    </source>
</evidence>
<sequence length="79" mass="8970">MGNSPRKEFGKWLSHAWKEAKEDRTENWTFLSAEREIKALGLALTCIENKDYCRPSDYIEAAALKARIDVIKYAGGVHA</sequence>
<dbReference type="Proteomes" id="UP000031643">
    <property type="component" value="Chromosome"/>
</dbReference>
<proteinExistence type="predicted"/>
<organism evidence="1 2">
    <name type="scientific">Methyloceanibacter caenitepidi</name>
    <dbReference type="NCBI Taxonomy" id="1384459"/>
    <lineage>
        <taxon>Bacteria</taxon>
        <taxon>Pseudomonadati</taxon>
        <taxon>Pseudomonadota</taxon>
        <taxon>Alphaproteobacteria</taxon>
        <taxon>Hyphomicrobiales</taxon>
        <taxon>Hyphomicrobiaceae</taxon>
        <taxon>Methyloceanibacter</taxon>
    </lineage>
</organism>
<dbReference type="AlphaFoldDB" id="A0A0A8K5W6"/>
<reference evidence="1 2" key="1">
    <citation type="submission" date="2014-09" db="EMBL/GenBank/DDBJ databases">
        <title>Genome sequencing of Methyloceanibacter caenitepidi Gela4.</title>
        <authorList>
            <person name="Takeuchi M."/>
            <person name="Susumu S."/>
            <person name="Kamagata Y."/>
            <person name="Oshima K."/>
            <person name="Hattori M."/>
            <person name="Iwasaki W."/>
        </authorList>
    </citation>
    <scope>NUCLEOTIDE SEQUENCE [LARGE SCALE GENOMIC DNA]</scope>
    <source>
        <strain evidence="1 2">Gela4</strain>
    </source>
</reference>
<name>A0A0A8K5W6_9HYPH</name>
<protein>
    <submittedName>
        <fullName evidence="1">Uncharacterized protein</fullName>
    </submittedName>
</protein>
<keyword evidence="2" id="KW-1185">Reference proteome</keyword>
<dbReference type="EMBL" id="AP014648">
    <property type="protein sequence ID" value="BAQ18310.1"/>
    <property type="molecule type" value="Genomic_DNA"/>
</dbReference>
<dbReference type="RefSeq" id="WP_156137624.1">
    <property type="nucleotide sequence ID" value="NZ_AP014648.1"/>
</dbReference>
<accession>A0A0A8K5W6</accession>
<evidence type="ECO:0000313" key="2">
    <source>
        <dbReference type="Proteomes" id="UP000031643"/>
    </source>
</evidence>
<gene>
    <name evidence="1" type="ORF">GL4_2877</name>
</gene>
<dbReference type="KEGG" id="mcg:GL4_2877"/>
<dbReference type="HOGENOM" id="CLU_2601978_0_0_5"/>